<dbReference type="InterPro" id="IPR016177">
    <property type="entry name" value="DNA-bd_dom_sf"/>
</dbReference>
<keyword evidence="3" id="KW-1185">Reference proteome</keyword>
<proteinExistence type="predicted"/>
<dbReference type="Gene3D" id="3.90.75.20">
    <property type="match status" value="1"/>
</dbReference>
<dbReference type="GO" id="GO:0004519">
    <property type="term" value="F:endonuclease activity"/>
    <property type="evidence" value="ECO:0007669"/>
    <property type="project" value="UniProtKB-KW"/>
</dbReference>
<protein>
    <submittedName>
        <fullName evidence="2">HNH endonuclease</fullName>
    </submittedName>
</protein>
<dbReference type="SUPFAM" id="SSF54171">
    <property type="entry name" value="DNA-binding domain"/>
    <property type="match status" value="1"/>
</dbReference>
<keyword evidence="2" id="KW-0540">Nuclease</keyword>
<dbReference type="GO" id="GO:0003677">
    <property type="term" value="F:DNA binding"/>
    <property type="evidence" value="ECO:0007669"/>
    <property type="project" value="InterPro"/>
</dbReference>
<sequence>MNWHELFSYDEESGELFWRVARTNRIKVGDKAGTSDARGYRTVSVMNRWFKVHRIIWDMFNPNDLLKPGEQIDHINHILYDNRLCNLRKVDSIGNHRNMSLSVNNKTGVNGVCWDSNRSRWKAAISVNGRSIHLGRYKSFEKAVKARKQAEKVFGFHENHGVPNENSN</sequence>
<evidence type="ECO:0000259" key="1">
    <source>
        <dbReference type="Pfam" id="PF13392"/>
    </source>
</evidence>
<organism evidence="2 3">
    <name type="scientific">Salmonella phage Shemara</name>
    <dbReference type="NCBI Taxonomy" id="2596714"/>
    <lineage>
        <taxon>Viruses</taxon>
        <taxon>Duplodnaviria</taxon>
        <taxon>Heunggongvirae</taxon>
        <taxon>Uroviricota</taxon>
        <taxon>Caudoviricetes</taxon>
        <taxon>Sarkviridae</taxon>
        <taxon>Guernseyvirinae</taxon>
        <taxon>Cornellvirus</taxon>
        <taxon>Cornellvirus shemara</taxon>
    </lineage>
</organism>
<keyword evidence="2" id="KW-0378">Hydrolase</keyword>
<gene>
    <name evidence="2" type="ORF">CPT_Shemara_048</name>
</gene>
<reference evidence="2 3" key="1">
    <citation type="journal article" date="2020" name="Microbiol. Resour. Announc.">
        <title>Complete Genome Sequence of Salmonella enterica Siphophage Shemara.</title>
        <authorList>
            <person name="Chung M."/>
            <person name="Xie Y."/>
            <person name="Newkirk H."/>
            <person name="Liu M."/>
            <person name="Gill J.J."/>
            <person name="Ramsey J."/>
        </authorList>
    </citation>
    <scope>NUCLEOTIDE SEQUENCE [LARGE SCALE GENOMIC DNA]</scope>
</reference>
<dbReference type="EMBL" id="MN070121">
    <property type="protein sequence ID" value="QEA10377.1"/>
    <property type="molecule type" value="Genomic_DNA"/>
</dbReference>
<dbReference type="InterPro" id="IPR044925">
    <property type="entry name" value="His-Me_finger_sf"/>
</dbReference>
<evidence type="ECO:0000313" key="2">
    <source>
        <dbReference type="EMBL" id="QEA10377.1"/>
    </source>
</evidence>
<dbReference type="Proteomes" id="UP000321671">
    <property type="component" value="Segment"/>
</dbReference>
<dbReference type="Pfam" id="PF13392">
    <property type="entry name" value="HNH_3"/>
    <property type="match status" value="1"/>
</dbReference>
<dbReference type="InterPro" id="IPR003615">
    <property type="entry name" value="HNH_nuc"/>
</dbReference>
<dbReference type="SUPFAM" id="SSF54060">
    <property type="entry name" value="His-Me finger endonucleases"/>
    <property type="match status" value="1"/>
</dbReference>
<evidence type="ECO:0000313" key="3">
    <source>
        <dbReference type="Proteomes" id="UP000321671"/>
    </source>
</evidence>
<keyword evidence="2" id="KW-0255">Endonuclease</keyword>
<accession>A0A5B8RTL8</accession>
<feature type="domain" description="HNH nuclease" evidence="1">
    <location>
        <begin position="51"/>
        <end position="90"/>
    </location>
</feature>
<name>A0A5B8RTL8_9CAUD</name>